<keyword evidence="1" id="KW-1133">Transmembrane helix</keyword>
<protein>
    <submittedName>
        <fullName evidence="2">Uncharacterized protein</fullName>
    </submittedName>
</protein>
<keyword evidence="1" id="KW-0472">Membrane</keyword>
<accession>A0A5B7Y3K7</accession>
<evidence type="ECO:0000313" key="3">
    <source>
        <dbReference type="Proteomes" id="UP000307074"/>
    </source>
</evidence>
<sequence length="107" mass="12124">MKNLKVLITPAYIAVIVGILTESSIHSLSIALYVIALVIGIILLIVFKKQSTKYYLIYPVLIYAAVEILNVIFAPQLLTSSYGKLYLLLFSIVVAYIAYRRNKIKEW</sequence>
<proteinExistence type="predicted"/>
<keyword evidence="2" id="KW-0614">Plasmid</keyword>
<dbReference type="Proteomes" id="UP000307074">
    <property type="component" value="Plasmid pUCCLBBS449_A"/>
</dbReference>
<dbReference type="EMBL" id="CP031199">
    <property type="protein sequence ID" value="QCZ54450.1"/>
    <property type="molecule type" value="Genomic_DNA"/>
</dbReference>
<keyword evidence="1" id="KW-0812">Transmembrane</keyword>
<feature type="transmembrane region" description="Helical" evidence="1">
    <location>
        <begin position="30"/>
        <end position="47"/>
    </location>
</feature>
<feature type="transmembrane region" description="Helical" evidence="1">
    <location>
        <begin position="7"/>
        <end position="24"/>
    </location>
</feature>
<name>A0A5B7Y3K7_LEVBR</name>
<feature type="transmembrane region" description="Helical" evidence="1">
    <location>
        <begin position="54"/>
        <end position="75"/>
    </location>
</feature>
<dbReference type="AlphaFoldDB" id="A0A5B7Y3K7"/>
<organism evidence="2 3">
    <name type="scientific">Levilactobacillus brevis</name>
    <name type="common">Lactobacillus brevis</name>
    <dbReference type="NCBI Taxonomy" id="1580"/>
    <lineage>
        <taxon>Bacteria</taxon>
        <taxon>Bacillati</taxon>
        <taxon>Bacillota</taxon>
        <taxon>Bacilli</taxon>
        <taxon>Lactobacillales</taxon>
        <taxon>Lactobacillaceae</taxon>
        <taxon>Levilactobacillus</taxon>
    </lineage>
</organism>
<evidence type="ECO:0000313" key="2">
    <source>
        <dbReference type="EMBL" id="QCZ54450.1"/>
    </source>
</evidence>
<feature type="transmembrane region" description="Helical" evidence="1">
    <location>
        <begin position="81"/>
        <end position="99"/>
    </location>
</feature>
<gene>
    <name evidence="2" type="ORF">UCCLBBS449_pA0044</name>
</gene>
<reference evidence="2 3" key="1">
    <citation type="submission" date="2018-07" db="EMBL/GenBank/DDBJ databases">
        <authorList>
            <person name="Feyereisen M."/>
        </authorList>
    </citation>
    <scope>NUCLEOTIDE SEQUENCE [LARGE SCALE GENOMIC DNA]</scope>
    <source>
        <strain evidence="2 3">UCCLBBS449</strain>
        <plasmid evidence="3">pucclbbs449_a</plasmid>
    </source>
</reference>
<evidence type="ECO:0000256" key="1">
    <source>
        <dbReference type="SAM" id="Phobius"/>
    </source>
</evidence>
<geneLocation type="plasmid" evidence="3">
    <name>pucclbbs449_a</name>
</geneLocation>